<keyword evidence="1" id="KW-0812">Transmembrane</keyword>
<dbReference type="RefSeq" id="WP_307341042.1">
    <property type="nucleotide sequence ID" value="NZ_JAUSUQ010000011.1"/>
</dbReference>
<reference evidence="3 4" key="1">
    <citation type="submission" date="2023-07" db="EMBL/GenBank/DDBJ databases">
        <title>Genomic Encyclopedia of Type Strains, Phase IV (KMG-IV): sequencing the most valuable type-strain genomes for metagenomic binning, comparative biology and taxonomic classification.</title>
        <authorList>
            <person name="Goeker M."/>
        </authorList>
    </citation>
    <scope>NUCLEOTIDE SEQUENCE [LARGE SCALE GENOMIC DNA]</scope>
    <source>
        <strain evidence="3 4">DSM 17740</strain>
    </source>
</reference>
<keyword evidence="1" id="KW-0472">Membrane</keyword>
<evidence type="ECO:0000259" key="2">
    <source>
        <dbReference type="Pfam" id="PF14343"/>
    </source>
</evidence>
<dbReference type="InterPro" id="IPR025748">
    <property type="entry name" value="PrcB_C_dom"/>
</dbReference>
<dbReference type="Pfam" id="PF14343">
    <property type="entry name" value="PrcB_C"/>
    <property type="match status" value="1"/>
</dbReference>
<feature type="domain" description="PrcB C-terminal" evidence="2">
    <location>
        <begin position="97"/>
        <end position="154"/>
    </location>
</feature>
<evidence type="ECO:0000313" key="4">
    <source>
        <dbReference type="Proteomes" id="UP001232445"/>
    </source>
</evidence>
<organism evidence="3 4">
    <name type="scientific">Caldalkalibacillus uzonensis</name>
    <dbReference type="NCBI Taxonomy" id="353224"/>
    <lineage>
        <taxon>Bacteria</taxon>
        <taxon>Bacillati</taxon>
        <taxon>Bacillota</taxon>
        <taxon>Bacilli</taxon>
        <taxon>Bacillales</taxon>
        <taxon>Bacillaceae</taxon>
        <taxon>Caldalkalibacillus</taxon>
    </lineage>
</organism>
<sequence>MSKLKGIKGWGFTVLVMLILGGWIFAVTDIFSTETSQSGSGELLPDETETREVDYDIILSQDIQSGTQAKLPADIQDWVEQNGRKEYQGIKQAEGATYILIARGESASSGYGIEPVRVQVQGHTLLVEAAYTDPKPGDMHLTMITYPVLLLKVDGKYEEAEFNLSKS</sequence>
<dbReference type="Proteomes" id="UP001232445">
    <property type="component" value="Unassembled WGS sequence"/>
</dbReference>
<name>A0ABU0CVE5_9BACI</name>
<evidence type="ECO:0000256" key="1">
    <source>
        <dbReference type="SAM" id="Phobius"/>
    </source>
</evidence>
<comment type="caution">
    <text evidence="3">The sequence shown here is derived from an EMBL/GenBank/DDBJ whole genome shotgun (WGS) entry which is preliminary data.</text>
</comment>
<gene>
    <name evidence="3" type="ORF">J2S00_002863</name>
</gene>
<dbReference type="EMBL" id="JAUSUQ010000011">
    <property type="protein sequence ID" value="MDQ0340068.1"/>
    <property type="molecule type" value="Genomic_DNA"/>
</dbReference>
<keyword evidence="1" id="KW-1133">Transmembrane helix</keyword>
<feature type="transmembrane region" description="Helical" evidence="1">
    <location>
        <begin position="12"/>
        <end position="31"/>
    </location>
</feature>
<protein>
    <recommendedName>
        <fullName evidence="2">PrcB C-terminal domain-containing protein</fullName>
    </recommendedName>
</protein>
<accession>A0ABU0CVE5</accession>
<evidence type="ECO:0000313" key="3">
    <source>
        <dbReference type="EMBL" id="MDQ0340068.1"/>
    </source>
</evidence>
<keyword evidence="4" id="KW-1185">Reference proteome</keyword>
<proteinExistence type="predicted"/>